<comment type="caution">
    <text evidence="1">The sequence shown here is derived from an EMBL/GenBank/DDBJ whole genome shotgun (WGS) entry which is preliminary data.</text>
</comment>
<evidence type="ECO:0000313" key="2">
    <source>
        <dbReference type="Proteomes" id="UP000287651"/>
    </source>
</evidence>
<sequence length="157" mass="17024">MSLRNPILRLQPSKMTSTHSSTTLHYRLVIKESFFARGAAVDLEVEREELEDEEATEDMATSVEGVASGIGDLANVVSHEEVGVMDKRVASPTKEVIVVVIIDDNGTMVDLIDVDPNIDKEEAKSPALALEKEDEICEASASMPHCSASSDVTLHLC</sequence>
<proteinExistence type="predicted"/>
<accession>A0A427A2B3</accession>
<gene>
    <name evidence="1" type="ORF">B296_00018869</name>
</gene>
<protein>
    <submittedName>
        <fullName evidence="1">Uncharacterized protein</fullName>
    </submittedName>
</protein>
<evidence type="ECO:0000313" key="1">
    <source>
        <dbReference type="EMBL" id="RRT70328.1"/>
    </source>
</evidence>
<reference evidence="1 2" key="1">
    <citation type="journal article" date="2014" name="Agronomy (Basel)">
        <title>A Draft Genome Sequence for Ensete ventricosum, the Drought-Tolerant Tree Against Hunger.</title>
        <authorList>
            <person name="Harrison J."/>
            <person name="Moore K.A."/>
            <person name="Paszkiewicz K."/>
            <person name="Jones T."/>
            <person name="Grant M."/>
            <person name="Ambacheew D."/>
            <person name="Muzemil S."/>
            <person name="Studholme D.J."/>
        </authorList>
    </citation>
    <scope>NUCLEOTIDE SEQUENCE [LARGE SCALE GENOMIC DNA]</scope>
</reference>
<name>A0A427A2B3_ENSVE</name>
<dbReference type="AlphaFoldDB" id="A0A427A2B3"/>
<dbReference type="Proteomes" id="UP000287651">
    <property type="component" value="Unassembled WGS sequence"/>
</dbReference>
<dbReference type="EMBL" id="AMZH03004056">
    <property type="protein sequence ID" value="RRT70328.1"/>
    <property type="molecule type" value="Genomic_DNA"/>
</dbReference>
<organism evidence="1 2">
    <name type="scientific">Ensete ventricosum</name>
    <name type="common">Abyssinian banana</name>
    <name type="synonym">Musa ensete</name>
    <dbReference type="NCBI Taxonomy" id="4639"/>
    <lineage>
        <taxon>Eukaryota</taxon>
        <taxon>Viridiplantae</taxon>
        <taxon>Streptophyta</taxon>
        <taxon>Embryophyta</taxon>
        <taxon>Tracheophyta</taxon>
        <taxon>Spermatophyta</taxon>
        <taxon>Magnoliopsida</taxon>
        <taxon>Liliopsida</taxon>
        <taxon>Zingiberales</taxon>
        <taxon>Musaceae</taxon>
        <taxon>Ensete</taxon>
    </lineage>
</organism>